<protein>
    <submittedName>
        <fullName evidence="2">Uncharacterized protein</fullName>
    </submittedName>
</protein>
<dbReference type="Proteomes" id="UP001280121">
    <property type="component" value="Unassembled WGS sequence"/>
</dbReference>
<comment type="caution">
    <text evidence="2">The sequence shown here is derived from an EMBL/GenBank/DDBJ whole genome shotgun (WGS) entry which is preliminary data.</text>
</comment>
<evidence type="ECO:0000313" key="2">
    <source>
        <dbReference type="EMBL" id="KAK2645376.1"/>
    </source>
</evidence>
<accession>A0AAD9WW42</accession>
<gene>
    <name evidence="2" type="ORF">Ddye_020571</name>
</gene>
<feature type="region of interest" description="Disordered" evidence="1">
    <location>
        <begin position="1"/>
        <end position="22"/>
    </location>
</feature>
<keyword evidence="3" id="KW-1185">Reference proteome</keyword>
<dbReference type="AlphaFoldDB" id="A0AAD9WW42"/>
<dbReference type="EMBL" id="JANJYI010000006">
    <property type="protein sequence ID" value="KAK2645376.1"/>
    <property type="molecule type" value="Genomic_DNA"/>
</dbReference>
<name>A0AAD9WW42_9ROSI</name>
<sequence length="72" mass="7740">MEEQIGSSRGRTDGSARGRSRSICSSCGGAIGNLLRWQKSHLRPSAIEFGCVDGERRRPLSCGGGCWLMGQL</sequence>
<reference evidence="2" key="1">
    <citation type="journal article" date="2023" name="Plant J.">
        <title>Genome sequences and population genomics provide insights into the demographic history, inbreeding, and mutation load of two 'living fossil' tree species of Dipteronia.</title>
        <authorList>
            <person name="Feng Y."/>
            <person name="Comes H.P."/>
            <person name="Chen J."/>
            <person name="Zhu S."/>
            <person name="Lu R."/>
            <person name="Zhang X."/>
            <person name="Li P."/>
            <person name="Qiu J."/>
            <person name="Olsen K.M."/>
            <person name="Qiu Y."/>
        </authorList>
    </citation>
    <scope>NUCLEOTIDE SEQUENCE</scope>
    <source>
        <strain evidence="2">KIB01</strain>
    </source>
</reference>
<proteinExistence type="predicted"/>
<organism evidence="2 3">
    <name type="scientific">Dipteronia dyeriana</name>
    <dbReference type="NCBI Taxonomy" id="168575"/>
    <lineage>
        <taxon>Eukaryota</taxon>
        <taxon>Viridiplantae</taxon>
        <taxon>Streptophyta</taxon>
        <taxon>Embryophyta</taxon>
        <taxon>Tracheophyta</taxon>
        <taxon>Spermatophyta</taxon>
        <taxon>Magnoliopsida</taxon>
        <taxon>eudicotyledons</taxon>
        <taxon>Gunneridae</taxon>
        <taxon>Pentapetalae</taxon>
        <taxon>rosids</taxon>
        <taxon>malvids</taxon>
        <taxon>Sapindales</taxon>
        <taxon>Sapindaceae</taxon>
        <taxon>Hippocastanoideae</taxon>
        <taxon>Acereae</taxon>
        <taxon>Dipteronia</taxon>
    </lineage>
</organism>
<evidence type="ECO:0000256" key="1">
    <source>
        <dbReference type="SAM" id="MobiDB-lite"/>
    </source>
</evidence>
<evidence type="ECO:0000313" key="3">
    <source>
        <dbReference type="Proteomes" id="UP001280121"/>
    </source>
</evidence>